<dbReference type="KEGG" id="eaz:JHT90_06415"/>
<dbReference type="PRINTS" id="PR00507">
    <property type="entry name" value="N12N6MTFRASE"/>
</dbReference>
<dbReference type="GO" id="GO:0008168">
    <property type="term" value="F:methyltransferase activity"/>
    <property type="evidence" value="ECO:0007669"/>
    <property type="project" value="UniProtKB-KW"/>
</dbReference>
<dbReference type="SUPFAM" id="SSF53335">
    <property type="entry name" value="S-adenosyl-L-methionine-dependent methyltransferases"/>
    <property type="match status" value="1"/>
</dbReference>
<dbReference type="Gene3D" id="3.40.50.150">
    <property type="entry name" value="Vaccinia Virus protein VP39"/>
    <property type="match status" value="1"/>
</dbReference>
<dbReference type="GO" id="GO:0032259">
    <property type="term" value="P:methylation"/>
    <property type="evidence" value="ECO:0007669"/>
    <property type="project" value="UniProtKB-KW"/>
</dbReference>
<dbReference type="PROSITE" id="PS00092">
    <property type="entry name" value="N6_MTASE"/>
    <property type="match status" value="1"/>
</dbReference>
<feature type="domain" description="DUF6094" evidence="3">
    <location>
        <begin position="11"/>
        <end position="199"/>
    </location>
</feature>
<protein>
    <submittedName>
        <fullName evidence="4">Class I SAM-dependent methyltransferase</fullName>
    </submittedName>
</protein>
<sequence length="492" mass="55944">MALIFPRVAANFARNGYYPTDEPTIERILNAIAAKDPNQRIRIIDPTAGEGVAIAEVAHHLGRENVEAYAVEYNRERADHASTLVDHCLRSDLMDTVISNTSFGFLFLNPPYGDMAPGYNGAIYDQSKGRKRLEKLFYQKSFPMLQYGGILTFIIPYNQLDDELSTWLCNHFSQLRIYEAVDKQFKQVVILGVRTKKSDLDLADRKKMLGVFKAIYLGEMKAEELPQDWPYEPYLVPSSKAELQNFYQITMDPAELAREIANLKGLWPEFNLHMKYKQSVPRAPVTKPRDWHIAMALSAGEISGPIHSSETGQTLIVKGDTHKEKVEHTEWKTEQDGSKTFIRTLIDKFVPVIKAWDMTDGSPYKGKIITITTVKDPEPEQNVNNDGVDLSSFLFPIGRLLMTRGIDDLVQQGLDLLPYVTRHGQGDWGDGYESDNKQNDRAVKAMVDGHLYERVMSVYIIDPENDLKIWIITEWHGDDDGHITTVLLPSEY</sequence>
<evidence type="ECO:0000313" key="4">
    <source>
        <dbReference type="EMBL" id="QQP86872.1"/>
    </source>
</evidence>
<proteinExistence type="predicted"/>
<accession>A0A974RY70</accession>
<name>A0A974RY70_9GAMM</name>
<gene>
    <name evidence="4" type="ORF">JHT90_06415</name>
</gene>
<dbReference type="GO" id="GO:0003676">
    <property type="term" value="F:nucleic acid binding"/>
    <property type="evidence" value="ECO:0007669"/>
    <property type="project" value="InterPro"/>
</dbReference>
<evidence type="ECO:0000259" key="3">
    <source>
        <dbReference type="Pfam" id="PF19587"/>
    </source>
</evidence>
<organism evidence="4 5">
    <name type="scientific">Entomomonas asaccharolytica</name>
    <dbReference type="NCBI Taxonomy" id="2785331"/>
    <lineage>
        <taxon>Bacteria</taxon>
        <taxon>Pseudomonadati</taxon>
        <taxon>Pseudomonadota</taxon>
        <taxon>Gammaproteobacteria</taxon>
        <taxon>Pseudomonadales</taxon>
        <taxon>Pseudomonadaceae</taxon>
        <taxon>Entomomonas</taxon>
    </lineage>
</organism>
<keyword evidence="1 4" id="KW-0489">Methyltransferase</keyword>
<evidence type="ECO:0000256" key="2">
    <source>
        <dbReference type="ARBA" id="ARBA00022679"/>
    </source>
</evidence>
<keyword evidence="2" id="KW-0808">Transferase</keyword>
<dbReference type="InterPro" id="IPR029063">
    <property type="entry name" value="SAM-dependent_MTases_sf"/>
</dbReference>
<dbReference type="AlphaFoldDB" id="A0A974RY70"/>
<keyword evidence="5" id="KW-1185">Reference proteome</keyword>
<dbReference type="InterPro" id="IPR046076">
    <property type="entry name" value="DUF6094"/>
</dbReference>
<evidence type="ECO:0000256" key="1">
    <source>
        <dbReference type="ARBA" id="ARBA00022603"/>
    </source>
</evidence>
<dbReference type="RefSeq" id="WP_201095335.1">
    <property type="nucleotide sequence ID" value="NZ_CP067393.1"/>
</dbReference>
<dbReference type="Pfam" id="PF19587">
    <property type="entry name" value="DUF6094"/>
    <property type="match status" value="1"/>
</dbReference>
<reference evidence="4 5" key="1">
    <citation type="submission" date="2021-01" db="EMBL/GenBank/DDBJ databases">
        <title>Entomomonas sp. F2A isolated from a house cricket (Acheta domesticus).</title>
        <authorList>
            <person name="Spergser J."/>
            <person name="Busse H.-J."/>
        </authorList>
    </citation>
    <scope>NUCLEOTIDE SEQUENCE [LARGE SCALE GENOMIC DNA]</scope>
    <source>
        <strain evidence="4 5">F2A</strain>
    </source>
</reference>
<dbReference type="EMBL" id="CP067393">
    <property type="protein sequence ID" value="QQP86872.1"/>
    <property type="molecule type" value="Genomic_DNA"/>
</dbReference>
<evidence type="ECO:0000313" key="5">
    <source>
        <dbReference type="Proteomes" id="UP000595278"/>
    </source>
</evidence>
<dbReference type="Proteomes" id="UP000595278">
    <property type="component" value="Chromosome"/>
</dbReference>
<dbReference type="InterPro" id="IPR002052">
    <property type="entry name" value="DNA_methylase_N6_adenine_CS"/>
</dbReference>